<evidence type="ECO:0000313" key="2">
    <source>
        <dbReference type="Proteomes" id="UP000005225"/>
    </source>
</evidence>
<dbReference type="EMBL" id="AAQR03123931">
    <property type="status" value="NOT_ANNOTATED_CDS"/>
    <property type="molecule type" value="Genomic_DNA"/>
</dbReference>
<organism evidence="1 2">
    <name type="scientific">Otolemur garnettii</name>
    <name type="common">Small-eared galago</name>
    <name type="synonym">Garnett's greater bushbaby</name>
    <dbReference type="NCBI Taxonomy" id="30611"/>
    <lineage>
        <taxon>Eukaryota</taxon>
        <taxon>Metazoa</taxon>
        <taxon>Chordata</taxon>
        <taxon>Craniata</taxon>
        <taxon>Vertebrata</taxon>
        <taxon>Euteleostomi</taxon>
        <taxon>Mammalia</taxon>
        <taxon>Eutheria</taxon>
        <taxon>Euarchontoglires</taxon>
        <taxon>Primates</taxon>
        <taxon>Strepsirrhini</taxon>
        <taxon>Lorisiformes</taxon>
        <taxon>Galagidae</taxon>
        <taxon>Otolemur</taxon>
    </lineage>
</organism>
<keyword evidence="2" id="KW-1185">Reference proteome</keyword>
<reference evidence="1" key="3">
    <citation type="submission" date="2025-09" db="UniProtKB">
        <authorList>
            <consortium name="Ensembl"/>
        </authorList>
    </citation>
    <scope>IDENTIFICATION</scope>
</reference>
<proteinExistence type="predicted"/>
<accession>H0XHB5</accession>
<dbReference type="Ensembl" id="ENSOGAT00000032735.1">
    <property type="protein sequence ID" value="ENSOGAP00000015505.1"/>
    <property type="gene ID" value="ENSOGAG00000034257.1"/>
</dbReference>
<dbReference type="HOGENOM" id="CLU_3177960_0_0_1"/>
<dbReference type="AlphaFoldDB" id="H0XHB5"/>
<dbReference type="InParanoid" id="H0XHB5"/>
<protein>
    <submittedName>
        <fullName evidence="1">Uncharacterized protein</fullName>
    </submittedName>
</protein>
<evidence type="ECO:0000313" key="1">
    <source>
        <dbReference type="Ensembl" id="ENSOGAP00000015505.1"/>
    </source>
</evidence>
<reference evidence="2" key="1">
    <citation type="submission" date="2011-03" db="EMBL/GenBank/DDBJ databases">
        <title>Version 3 of the genome sequence of Otolemur garnettii (Bushbaby).</title>
        <authorList>
            <consortium name="The Broad Institute Genome Sequencing Platform"/>
            <person name="Di Palma F."/>
            <person name="Johnson J."/>
            <person name="Lander E.S."/>
            <person name="Lindblad-Toh K."/>
            <person name="Jaffe D.B."/>
            <person name="Gnerre S."/>
            <person name="MacCallum I."/>
            <person name="Przybylski D."/>
            <person name="Ribeiro F.J."/>
            <person name="Burton J.N."/>
            <person name="Walker B.J."/>
            <person name="Sharpe T."/>
            <person name="Hall G."/>
        </authorList>
    </citation>
    <scope>NUCLEOTIDE SEQUENCE [LARGE SCALE GENOMIC DNA]</scope>
</reference>
<name>H0XHB5_OTOGA</name>
<dbReference type="Proteomes" id="UP000005225">
    <property type="component" value="Unassembled WGS sequence"/>
</dbReference>
<sequence length="47" mass="5092">MPRPPALHLHEEAAGKTQHSLVLEGPDNYGAVPTVQYPLCLGSTEEH</sequence>
<reference evidence="1" key="2">
    <citation type="submission" date="2025-08" db="UniProtKB">
        <authorList>
            <consortium name="Ensembl"/>
        </authorList>
    </citation>
    <scope>IDENTIFICATION</scope>
</reference>